<feature type="transmembrane region" description="Helical" evidence="8">
    <location>
        <begin position="475"/>
        <end position="498"/>
    </location>
</feature>
<evidence type="ECO:0000259" key="9">
    <source>
        <dbReference type="PROSITE" id="PS50156"/>
    </source>
</evidence>
<proteinExistence type="inferred from homology"/>
<keyword evidence="5 8" id="KW-0472">Membrane</keyword>
<feature type="transmembrane region" description="Helical" evidence="8">
    <location>
        <begin position="742"/>
        <end position="767"/>
    </location>
</feature>
<evidence type="ECO:0000256" key="4">
    <source>
        <dbReference type="ARBA" id="ARBA00022989"/>
    </source>
</evidence>
<feature type="compositionally biased region" description="Low complexity" evidence="7">
    <location>
        <begin position="426"/>
        <end position="442"/>
    </location>
</feature>
<dbReference type="SUPFAM" id="SSF82866">
    <property type="entry name" value="Multidrug efflux transporter AcrB transmembrane domain"/>
    <property type="match status" value="2"/>
</dbReference>
<comment type="similarity">
    <text evidence="2">Belongs to the patched family.</text>
</comment>
<gene>
    <name evidence="10 12 13" type="ORF">SRAE_X000211800</name>
</gene>
<feature type="domain" description="SSD" evidence="9">
    <location>
        <begin position="252"/>
        <end position="409"/>
    </location>
</feature>
<dbReference type="PROSITE" id="PS50156">
    <property type="entry name" value="SSD"/>
    <property type="match status" value="1"/>
</dbReference>
<feature type="region of interest" description="Disordered" evidence="7">
    <location>
        <begin position="424"/>
        <end position="446"/>
    </location>
</feature>
<dbReference type="EMBL" id="LN609398">
    <property type="protein sequence ID" value="CEF60380.1"/>
    <property type="molecule type" value="Genomic_DNA"/>
</dbReference>
<keyword evidence="4 8" id="KW-1133">Transmembrane helix</keyword>
<evidence type="ECO:0000256" key="8">
    <source>
        <dbReference type="SAM" id="Phobius"/>
    </source>
</evidence>
<evidence type="ECO:0000313" key="10">
    <source>
        <dbReference type="EMBL" id="CEF60380.1"/>
    </source>
</evidence>
<dbReference type="Pfam" id="PF02460">
    <property type="entry name" value="Patched"/>
    <property type="match status" value="1"/>
</dbReference>
<evidence type="ECO:0000313" key="13">
    <source>
        <dbReference type="WormBase" id="SRAE_X000211800"/>
    </source>
</evidence>
<organism evidence="10">
    <name type="scientific">Strongyloides ratti</name>
    <name type="common">Parasitic roundworm</name>
    <dbReference type="NCBI Taxonomy" id="34506"/>
    <lineage>
        <taxon>Eukaryota</taxon>
        <taxon>Metazoa</taxon>
        <taxon>Ecdysozoa</taxon>
        <taxon>Nematoda</taxon>
        <taxon>Chromadorea</taxon>
        <taxon>Rhabditida</taxon>
        <taxon>Tylenchina</taxon>
        <taxon>Panagrolaimomorpha</taxon>
        <taxon>Strongyloidoidea</taxon>
        <taxon>Strongyloididae</taxon>
        <taxon>Strongyloides</taxon>
    </lineage>
</organism>
<dbReference type="WormBase" id="SRAE_X000211800">
    <property type="protein sequence ID" value="SRP00290"/>
    <property type="gene ID" value="WBGene00267696"/>
</dbReference>
<dbReference type="GO" id="GO:0006897">
    <property type="term" value="P:endocytosis"/>
    <property type="evidence" value="ECO:0007669"/>
    <property type="project" value="TreeGrafter"/>
</dbReference>
<feature type="transmembrane region" description="Helical" evidence="8">
    <location>
        <begin position="20"/>
        <end position="38"/>
    </location>
</feature>
<evidence type="ECO:0000256" key="2">
    <source>
        <dbReference type="ARBA" id="ARBA00005585"/>
    </source>
</evidence>
<keyword evidence="6" id="KW-0325">Glycoprotein</keyword>
<feature type="transmembrane region" description="Helical" evidence="8">
    <location>
        <begin position="715"/>
        <end position="736"/>
    </location>
</feature>
<reference evidence="10" key="2">
    <citation type="submission" date="2014-09" db="EMBL/GenBank/DDBJ databases">
        <authorList>
            <person name="Aslett A.Martin."/>
        </authorList>
    </citation>
    <scope>NUCLEOTIDE SEQUENCE</scope>
    <source>
        <strain evidence="10">ED321 Heterogonic</strain>
    </source>
</reference>
<evidence type="ECO:0000256" key="6">
    <source>
        <dbReference type="ARBA" id="ARBA00023180"/>
    </source>
</evidence>
<feature type="transmembrane region" description="Helical" evidence="8">
    <location>
        <begin position="690"/>
        <end position="710"/>
    </location>
</feature>
<evidence type="ECO:0000256" key="1">
    <source>
        <dbReference type="ARBA" id="ARBA00004141"/>
    </source>
</evidence>
<dbReference type="InterPro" id="IPR003392">
    <property type="entry name" value="PTHD_SSD"/>
</dbReference>
<feature type="transmembrane region" description="Helical" evidence="8">
    <location>
        <begin position="381"/>
        <end position="409"/>
    </location>
</feature>
<evidence type="ECO:0000313" key="12">
    <source>
        <dbReference type="WBParaSite" id="SRAE_X000211800.1"/>
    </source>
</evidence>
<feature type="transmembrane region" description="Helical" evidence="8">
    <location>
        <begin position="284"/>
        <end position="307"/>
    </location>
</feature>
<evidence type="ECO:0000256" key="7">
    <source>
        <dbReference type="SAM" id="MobiDB-lite"/>
    </source>
</evidence>
<dbReference type="OrthoDB" id="6510177at2759"/>
<dbReference type="WBParaSite" id="SRAE_X000211800.1">
    <property type="protein sequence ID" value="SRAE_X000211800.1"/>
    <property type="gene ID" value="WBGene00267696"/>
</dbReference>
<feature type="transmembrane region" description="Helical" evidence="8">
    <location>
        <begin position="829"/>
        <end position="855"/>
    </location>
</feature>
<feature type="transmembrane region" description="Helical" evidence="8">
    <location>
        <begin position="861"/>
        <end position="884"/>
    </location>
</feature>
<dbReference type="GO" id="GO:0090597">
    <property type="term" value="P:nematode male tail mating organ morphogenesis"/>
    <property type="evidence" value="ECO:0007669"/>
    <property type="project" value="EnsemblMetazoa"/>
</dbReference>
<evidence type="ECO:0000256" key="5">
    <source>
        <dbReference type="ARBA" id="ARBA00023136"/>
    </source>
</evidence>
<keyword evidence="3 8" id="KW-0812">Transmembrane</keyword>
<evidence type="ECO:0000313" key="11">
    <source>
        <dbReference type="Proteomes" id="UP000035682"/>
    </source>
</evidence>
<name>A0A090KS89_STRRB</name>
<dbReference type="InterPro" id="IPR051697">
    <property type="entry name" value="Patched_domain-protein"/>
</dbReference>
<dbReference type="GO" id="GO:0030659">
    <property type="term" value="C:cytoplasmic vesicle membrane"/>
    <property type="evidence" value="ECO:0007669"/>
    <property type="project" value="TreeGrafter"/>
</dbReference>
<evidence type="ECO:0000256" key="3">
    <source>
        <dbReference type="ARBA" id="ARBA00022692"/>
    </source>
</evidence>
<dbReference type="GO" id="GO:0005886">
    <property type="term" value="C:plasma membrane"/>
    <property type="evidence" value="ECO:0007669"/>
    <property type="project" value="TreeGrafter"/>
</dbReference>
<dbReference type="OMA" id="NTDFDME"/>
<feature type="transmembrane region" description="Helical" evidence="8">
    <location>
        <begin position="253"/>
        <end position="272"/>
    </location>
</feature>
<comment type="subcellular location">
    <subcellularLocation>
        <location evidence="1">Membrane</location>
        <topology evidence="1">Multi-pass membrane protein</topology>
    </subcellularLocation>
</comment>
<dbReference type="CTD" id="36385190"/>
<dbReference type="PANTHER" id="PTHR10796:SF103">
    <property type="entry name" value="SSD DOMAIN-CONTAINING PROTEIN"/>
    <property type="match status" value="1"/>
</dbReference>
<dbReference type="InterPro" id="IPR000731">
    <property type="entry name" value="SSD"/>
</dbReference>
<feature type="transmembrane region" description="Helical" evidence="8">
    <location>
        <begin position="356"/>
        <end position="375"/>
    </location>
</feature>
<reference evidence="12" key="3">
    <citation type="submission" date="2020-12" db="UniProtKB">
        <authorList>
            <consortium name="WormBaseParasite"/>
        </authorList>
    </citation>
    <scope>IDENTIFICATION</scope>
</reference>
<dbReference type="PANTHER" id="PTHR10796">
    <property type="entry name" value="PATCHED-RELATED"/>
    <property type="match status" value="1"/>
</dbReference>
<keyword evidence="11" id="KW-1185">Reference proteome</keyword>
<dbReference type="RefSeq" id="XP_024499589.1">
    <property type="nucleotide sequence ID" value="XM_024644163.1"/>
</dbReference>
<dbReference type="AlphaFoldDB" id="A0A090KS89"/>
<protein>
    <submittedName>
        <fullName evidence="10 12">Sterol-sensing domain and Patched family-containing protein</fullName>
    </submittedName>
</protein>
<reference evidence="11" key="1">
    <citation type="submission" date="2014-09" db="EMBL/GenBank/DDBJ databases">
        <authorList>
            <person name="Martin A.A."/>
        </authorList>
    </citation>
    <scope>NUCLEOTIDE SEQUENCE</scope>
    <source>
        <strain evidence="11">ED321</strain>
    </source>
</reference>
<dbReference type="Gene3D" id="1.20.1640.10">
    <property type="entry name" value="Multidrug efflux transporter AcrB transmembrane domain"/>
    <property type="match status" value="2"/>
</dbReference>
<feature type="transmembrane region" description="Helical" evidence="8">
    <location>
        <begin position="313"/>
        <end position="335"/>
    </location>
</feature>
<dbReference type="GeneID" id="36385190"/>
<sequence length="906" mass="104111">MRPLEKIFYKYGIFISKYPVWFLLIPSIITLVTAFGFLKFHTQDDIWDIYAPINALSRIEEKSLKQFEYPSGSHHYRIQVLIQHKNENEYIFNKRFLNEIQNLNKIITENMTISDGYKNYFYPQLCGVYCEDSNDLFLTYLQTILQTDGKTLNFKLSYPIGQALQKQIFLGYSLGFVNYSSIHTNDINNFKLLILHYMIDQNLPNGKILSIELENKLHGIFSLATGVSKYLKYNVHSKRRELEEQRKITLKSLPYLAITGGLLLLFMIVTLVDIPVYNSQHVEAFFGIISPLMAIITAFGILCQLGFPFSNILTVVPFLVLTIGIDDAFLILAGWRQGSPTLSFTERMGEALSKSGASVTVTSITDVLCFAVGLFSNIPVVQLFCLYTSIALAIDFIYQLTFFTAIVVYCGKKQFKYKNDERSKSIKSNNSSTSSSSSSSTSDGQTSIYKGSFLELLKIKPKKNESKLNIFMKKFVVFLHWPCTKYSIMIIFLFHLALTTYLCTQVTTEFDMENLYLKESPLTHISRTMQKFILNESFVVNFGIDKTPDFYIPEIKSLFDEMIHNLETLPKFSMGNIGTLIWTRDYDLLAEILEEEDNLWSPTNIMKNFNDFKLDKKYIKTNINEKGEEYIYNFWWQISYHNMENFMEVEELLKYRREILNKYSNIFNVTSHHPLEKVPTESAASAPINFIQTAVSAVILMSLLVLLFVYDIGAIISVVLSIISISGGTVAYLHLWNVHLDAVSLISILLSIGFSVDYSAHICYHYFTHNDENSFEKNMKDNKTQINGICKNVEKKYKLTEKYFIHNKKNNLHNKTSTYKKIEDTFTSVGWPVIQSGLSTVLGMIPLVFVGAYVVDVFWKTIVLVTALGLFHALFLLPVLFLIVEDILKCRRSNKVNILQLNGNKH</sequence>
<accession>A0A090KS89</accession>
<dbReference type="Proteomes" id="UP000035682">
    <property type="component" value="Unplaced"/>
</dbReference>
<dbReference type="GO" id="GO:0018996">
    <property type="term" value="P:molting cycle, collagen and cuticulin-based cuticle"/>
    <property type="evidence" value="ECO:0007669"/>
    <property type="project" value="EnsemblMetazoa"/>
</dbReference>